<feature type="signal peptide" evidence="10">
    <location>
        <begin position="1"/>
        <end position="27"/>
    </location>
</feature>
<evidence type="ECO:0000256" key="4">
    <source>
        <dbReference type="ARBA" id="ARBA00011529"/>
    </source>
</evidence>
<dbReference type="Proteomes" id="UP001595989">
    <property type="component" value="Unassembled WGS sequence"/>
</dbReference>
<keyword evidence="10" id="KW-1003">Cell membrane</keyword>
<dbReference type="Pfam" id="PF12849">
    <property type="entry name" value="PBP_like_2"/>
    <property type="match status" value="1"/>
</dbReference>
<evidence type="ECO:0000256" key="1">
    <source>
        <dbReference type="ARBA" id="ARBA00002841"/>
    </source>
</evidence>
<accession>A0ABV9DIZ2</accession>
<evidence type="ECO:0000313" key="12">
    <source>
        <dbReference type="EMBL" id="MFC4558824.1"/>
    </source>
</evidence>
<evidence type="ECO:0000256" key="10">
    <source>
        <dbReference type="RuleBase" id="RU367119"/>
    </source>
</evidence>
<reference evidence="13" key="1">
    <citation type="journal article" date="2019" name="Int. J. Syst. Evol. Microbiol.">
        <title>The Global Catalogue of Microorganisms (GCM) 10K type strain sequencing project: providing services to taxonomists for standard genome sequencing and annotation.</title>
        <authorList>
            <consortium name="The Broad Institute Genomics Platform"/>
            <consortium name="The Broad Institute Genome Sequencing Center for Infectious Disease"/>
            <person name="Wu L."/>
            <person name="Ma J."/>
        </authorList>
    </citation>
    <scope>NUCLEOTIDE SEQUENCE [LARGE SCALE GENOMIC DNA]</scope>
    <source>
        <strain evidence="13">CGMCC 4.7426</strain>
    </source>
</reference>
<dbReference type="NCBIfam" id="TIGR02136">
    <property type="entry name" value="ptsS_2"/>
    <property type="match status" value="1"/>
</dbReference>
<comment type="function">
    <text evidence="10">Involved in the system for phosphate transport across the cytoplasmic membrane.</text>
</comment>
<keyword evidence="7 10" id="KW-0732">Signal</keyword>
<evidence type="ECO:0000256" key="8">
    <source>
        <dbReference type="ARBA" id="ARBA00023139"/>
    </source>
</evidence>
<comment type="function">
    <text evidence="1">Part of the ABC transporter complex PstSACB involved in phosphate import.</text>
</comment>
<organism evidence="12 13">
    <name type="scientific">Virgibacillus kekensis</name>
    <dbReference type="NCBI Taxonomy" id="202261"/>
    <lineage>
        <taxon>Bacteria</taxon>
        <taxon>Bacillati</taxon>
        <taxon>Bacillota</taxon>
        <taxon>Bacilli</taxon>
        <taxon>Bacillales</taxon>
        <taxon>Bacillaceae</taxon>
        <taxon>Virgibacillus</taxon>
    </lineage>
</organism>
<evidence type="ECO:0000256" key="5">
    <source>
        <dbReference type="ARBA" id="ARBA00022448"/>
    </source>
</evidence>
<keyword evidence="9 10" id="KW-0449">Lipoprotein</keyword>
<keyword evidence="5 10" id="KW-0813">Transport</keyword>
<dbReference type="InterPro" id="IPR024370">
    <property type="entry name" value="PBP_domain"/>
</dbReference>
<evidence type="ECO:0000256" key="9">
    <source>
        <dbReference type="ARBA" id="ARBA00023288"/>
    </source>
</evidence>
<dbReference type="CDD" id="cd13654">
    <property type="entry name" value="PBP2_phosphate_like_2"/>
    <property type="match status" value="1"/>
</dbReference>
<proteinExistence type="inferred from homology"/>
<evidence type="ECO:0000256" key="3">
    <source>
        <dbReference type="ARBA" id="ARBA00008725"/>
    </source>
</evidence>
<keyword evidence="8 10" id="KW-0564">Palmitate</keyword>
<gene>
    <name evidence="12" type="ORF">ACFO3D_11440</name>
</gene>
<evidence type="ECO:0000256" key="6">
    <source>
        <dbReference type="ARBA" id="ARBA00022592"/>
    </source>
</evidence>
<dbReference type="InterPro" id="IPR050811">
    <property type="entry name" value="Phosphate_ABC_transporter"/>
</dbReference>
<protein>
    <recommendedName>
        <fullName evidence="10">Phosphate-binding protein</fullName>
    </recommendedName>
</protein>
<dbReference type="PANTHER" id="PTHR30570">
    <property type="entry name" value="PERIPLASMIC PHOSPHATE BINDING COMPONENT OF PHOSPHATE ABC TRANSPORTER"/>
    <property type="match status" value="1"/>
</dbReference>
<comment type="caution">
    <text evidence="12">The sequence shown here is derived from an EMBL/GenBank/DDBJ whole genome shotgun (WGS) entry which is preliminary data.</text>
</comment>
<feature type="domain" description="PBP" evidence="11">
    <location>
        <begin position="26"/>
        <end position="278"/>
    </location>
</feature>
<evidence type="ECO:0000256" key="2">
    <source>
        <dbReference type="ARBA" id="ARBA00004193"/>
    </source>
</evidence>
<comment type="subunit">
    <text evidence="4 10">The complex is composed of two ATP-binding proteins (PstB), two transmembrane proteins (PstC and PstA) and a solute-binding protein (PstS).</text>
</comment>
<dbReference type="PANTHER" id="PTHR30570:SF1">
    <property type="entry name" value="PHOSPHATE-BINDING PROTEIN PSTS"/>
    <property type="match status" value="1"/>
</dbReference>
<name>A0ABV9DIZ2_9BACI</name>
<dbReference type="RefSeq" id="WP_390296056.1">
    <property type="nucleotide sequence ID" value="NZ_JBHSFU010000006.1"/>
</dbReference>
<feature type="chain" id="PRO_5045010182" description="Phosphate-binding protein" evidence="10">
    <location>
        <begin position="28"/>
        <end position="311"/>
    </location>
</feature>
<dbReference type="PROSITE" id="PS51257">
    <property type="entry name" value="PROKAR_LIPOPROTEIN"/>
    <property type="match status" value="1"/>
</dbReference>
<dbReference type="Gene3D" id="3.40.190.10">
    <property type="entry name" value="Periplasmic binding protein-like II"/>
    <property type="match status" value="2"/>
</dbReference>
<evidence type="ECO:0000313" key="13">
    <source>
        <dbReference type="Proteomes" id="UP001595989"/>
    </source>
</evidence>
<evidence type="ECO:0000259" key="11">
    <source>
        <dbReference type="Pfam" id="PF12849"/>
    </source>
</evidence>
<comment type="subcellular location">
    <subcellularLocation>
        <location evidence="2 10">Cell membrane</location>
        <topology evidence="2 10">Lipid-anchor</topology>
    </subcellularLocation>
</comment>
<comment type="similarity">
    <text evidence="3 10">Belongs to the PstS family.</text>
</comment>
<keyword evidence="10" id="KW-0472">Membrane</keyword>
<keyword evidence="13" id="KW-1185">Reference proteome</keyword>
<evidence type="ECO:0000256" key="7">
    <source>
        <dbReference type="ARBA" id="ARBA00022729"/>
    </source>
</evidence>
<sequence>MKSKFWVGAVIMSLLAVVITACGNGSAQSDGSKKVMVDGSSTVFPIMEAVAEEYSAANPDVRATIGVSGTGGGFEKFIAGETHISNASRPIKEEEKKLLEEKGIEYTEFKLALDGLSVVVNKENDWVDQLTIEELNKMWSESSEVETWADVREGWPEEEIKFFSPGSDSGTFDYFDEVVLQGEQIRRDAALSEDDNVLVQGVTGSKNGIGYFGYAYYLENKDELKVVPIVNSKGEAVEPNQETIQSGKYEPLSRPLFIYVKHEALKNDAVYDFTKYTFENAGKMAEAVGYVALPDSEYKDAIQKIKEIAGK</sequence>
<dbReference type="EMBL" id="JBHSFU010000006">
    <property type="protein sequence ID" value="MFC4558824.1"/>
    <property type="molecule type" value="Genomic_DNA"/>
</dbReference>
<dbReference type="SUPFAM" id="SSF53850">
    <property type="entry name" value="Periplasmic binding protein-like II"/>
    <property type="match status" value="1"/>
</dbReference>
<dbReference type="InterPro" id="IPR011862">
    <property type="entry name" value="Phos-bd"/>
</dbReference>
<keyword evidence="6 10" id="KW-0592">Phosphate transport</keyword>